<dbReference type="KEGG" id="cni:Calni_0275"/>
<dbReference type="CDD" id="cd02007">
    <property type="entry name" value="TPP_DXS"/>
    <property type="match status" value="1"/>
</dbReference>
<dbReference type="SMART" id="SM00861">
    <property type="entry name" value="Transket_pyr"/>
    <property type="match status" value="1"/>
</dbReference>
<dbReference type="EC" id="2.2.1.7" evidence="10"/>
<accession>E4TJM6</accession>
<dbReference type="AlphaFoldDB" id="E4TJM6"/>
<dbReference type="GO" id="GO:0016114">
    <property type="term" value="P:terpenoid biosynthetic process"/>
    <property type="evidence" value="ECO:0007669"/>
    <property type="project" value="UniProtKB-UniRule"/>
</dbReference>
<dbReference type="SUPFAM" id="SSF52922">
    <property type="entry name" value="TK C-terminal domain-like"/>
    <property type="match status" value="1"/>
</dbReference>
<sequence>MSLLFNLKLPEDIKRLTYSELTTLASEVREYIIDVVSKNGGHLAPSLGVVELTIALLRMTDPIRDRIVWDVGHQSYAYKILTDRRDRFPTLRQFRGLSGFNKISESPYDAFGVGHSSTSISAGLGLKVAGTLQQKDIKTVAVIGDGSMTAGIAFEGLNNAGHLKQNLVVILNDNEMSISPNVGALSNYLSKAMTGEIYTKFRKDFQHFMEKSPILGGPLLHFAKKLEEGVKGFFTPGIIFEELGFKYIGPVNGHNIKDLEEALHNAFIQTSPVLIHINTKKGKGYEPAEKNPSKFHGVSKFDKSTGVPIKFSGEKTYTQIFGETITEMASKNDKIVGITAAMPDGTGIAILKEAYPDRVFDVGIAEQHAVTFAAGLAAGGLKPYVAIYSTFSQRAYDQIIHDVALQKLPVVFCLDRAGFVGDDGPTHHGAFDLSFLRIVPNMVIMAPKDGEELMEMLRLSENINLPVAIRYPRGEVDRYDLPHNSVNIAEPEVVFDGGDIAIITVGHIFKEGYRLYHLFKEKGIDATLINLRFIKPLNKDLILKHLNGKSLVVTIEENSLQGGMGEYIQSMANDADIFVKFIKFGIPDIFVEHGDLESLRSLVGLKAEQMAEKLFNLLKL</sequence>
<protein>
    <recommendedName>
        <fullName evidence="10">1-deoxy-D-xylulose-5-phosphate synthase</fullName>
        <ecNumber evidence="10">2.2.1.7</ecNumber>
    </recommendedName>
    <alternativeName>
        <fullName evidence="10">1-deoxyxylulose-5-phosphate synthase</fullName>
        <shortName evidence="10">DXP synthase</shortName>
        <shortName evidence="10">DXPS</shortName>
    </alternativeName>
</protein>
<dbReference type="PROSITE" id="PS00802">
    <property type="entry name" value="TRANSKETOLASE_2"/>
    <property type="match status" value="1"/>
</dbReference>
<feature type="binding site" evidence="10">
    <location>
        <begin position="114"/>
        <end position="116"/>
    </location>
    <ligand>
        <name>thiamine diphosphate</name>
        <dbReference type="ChEBI" id="CHEBI:58937"/>
    </ligand>
</feature>
<evidence type="ECO:0000256" key="9">
    <source>
        <dbReference type="ARBA" id="ARBA00023229"/>
    </source>
</evidence>
<dbReference type="InterPro" id="IPR033248">
    <property type="entry name" value="Transketolase_C"/>
</dbReference>
<evidence type="ECO:0000256" key="10">
    <source>
        <dbReference type="HAMAP-Rule" id="MF_00315"/>
    </source>
</evidence>
<dbReference type="PANTHER" id="PTHR43322">
    <property type="entry name" value="1-D-DEOXYXYLULOSE 5-PHOSPHATE SYNTHASE-RELATED"/>
    <property type="match status" value="1"/>
</dbReference>
<dbReference type="GO" id="GO:0008661">
    <property type="term" value="F:1-deoxy-D-xylulose-5-phosphate synthase activity"/>
    <property type="evidence" value="ECO:0007669"/>
    <property type="project" value="UniProtKB-UniRule"/>
</dbReference>
<dbReference type="SUPFAM" id="SSF52518">
    <property type="entry name" value="Thiamin diphosphate-binding fold (THDP-binding)"/>
    <property type="match status" value="1"/>
</dbReference>
<feature type="binding site" evidence="10">
    <location>
        <position position="366"/>
    </location>
    <ligand>
        <name>thiamine diphosphate</name>
        <dbReference type="ChEBI" id="CHEBI:58937"/>
    </ligand>
</feature>
<feature type="binding site" evidence="10">
    <location>
        <position position="174"/>
    </location>
    <ligand>
        <name>thiamine diphosphate</name>
        <dbReference type="ChEBI" id="CHEBI:58937"/>
    </ligand>
</feature>
<evidence type="ECO:0000256" key="4">
    <source>
        <dbReference type="ARBA" id="ARBA00022679"/>
    </source>
</evidence>
<keyword evidence="4 10" id="KW-0808">Transferase</keyword>
<comment type="catalytic activity">
    <reaction evidence="10">
        <text>D-glyceraldehyde 3-phosphate + pyruvate + H(+) = 1-deoxy-D-xylulose 5-phosphate + CO2</text>
        <dbReference type="Rhea" id="RHEA:12605"/>
        <dbReference type="ChEBI" id="CHEBI:15361"/>
        <dbReference type="ChEBI" id="CHEBI:15378"/>
        <dbReference type="ChEBI" id="CHEBI:16526"/>
        <dbReference type="ChEBI" id="CHEBI:57792"/>
        <dbReference type="ChEBI" id="CHEBI:59776"/>
        <dbReference type="EC" id="2.2.1.7"/>
    </reaction>
</comment>
<keyword evidence="13" id="KW-1185">Reference proteome</keyword>
<feature type="binding site" evidence="10">
    <location>
        <position position="145"/>
    </location>
    <ligand>
        <name>Mg(2+)</name>
        <dbReference type="ChEBI" id="CHEBI:18420"/>
    </ligand>
</feature>
<dbReference type="STRING" id="768670.Calni_0275"/>
<dbReference type="GO" id="GO:0000287">
    <property type="term" value="F:magnesium ion binding"/>
    <property type="evidence" value="ECO:0007669"/>
    <property type="project" value="UniProtKB-UniRule"/>
</dbReference>
<feature type="binding site" evidence="10">
    <location>
        <position position="285"/>
    </location>
    <ligand>
        <name>thiamine diphosphate</name>
        <dbReference type="ChEBI" id="CHEBI:58937"/>
    </ligand>
</feature>
<evidence type="ECO:0000256" key="6">
    <source>
        <dbReference type="ARBA" id="ARBA00022842"/>
    </source>
</evidence>
<dbReference type="Pfam" id="PF02779">
    <property type="entry name" value="Transket_pyr"/>
    <property type="match status" value="1"/>
</dbReference>
<evidence type="ECO:0000313" key="13">
    <source>
        <dbReference type="Proteomes" id="UP000007039"/>
    </source>
</evidence>
<dbReference type="InterPro" id="IPR005475">
    <property type="entry name" value="Transketolase-like_Pyr-bd"/>
</dbReference>
<keyword evidence="9 10" id="KW-0414">Isoprene biosynthesis</keyword>
<dbReference type="GO" id="GO:0005829">
    <property type="term" value="C:cytosol"/>
    <property type="evidence" value="ECO:0007669"/>
    <property type="project" value="TreeGrafter"/>
</dbReference>
<dbReference type="PANTHER" id="PTHR43322:SF5">
    <property type="entry name" value="1-DEOXY-D-XYLULOSE-5-PHOSPHATE SYNTHASE, CHLOROPLASTIC"/>
    <property type="match status" value="1"/>
</dbReference>
<feature type="binding site" evidence="10">
    <location>
        <position position="174"/>
    </location>
    <ligand>
        <name>Mg(2+)</name>
        <dbReference type="ChEBI" id="CHEBI:18420"/>
    </ligand>
</feature>
<evidence type="ECO:0000256" key="7">
    <source>
        <dbReference type="ARBA" id="ARBA00022977"/>
    </source>
</evidence>
<comment type="function">
    <text evidence="10">Catalyzes the acyloin condensation reaction between C atoms 2 and 3 of pyruvate and glyceraldehyde 3-phosphate to yield 1-deoxy-D-xylulose-5-phosphate (DXP).</text>
</comment>
<dbReference type="HOGENOM" id="CLU_009227_1_4_0"/>
<dbReference type="GO" id="GO:0030976">
    <property type="term" value="F:thiamine pyrophosphate binding"/>
    <property type="evidence" value="ECO:0007669"/>
    <property type="project" value="UniProtKB-UniRule"/>
</dbReference>
<dbReference type="eggNOG" id="COG1154">
    <property type="taxonomic scope" value="Bacteria"/>
</dbReference>
<comment type="subunit">
    <text evidence="3 10">Homodimer.</text>
</comment>
<feature type="domain" description="Transketolase-like pyrimidine-binding" evidence="11">
    <location>
        <begin position="315"/>
        <end position="479"/>
    </location>
</feature>
<proteinExistence type="inferred from homology"/>
<dbReference type="InterPro" id="IPR005477">
    <property type="entry name" value="Dxylulose-5-P_synthase"/>
</dbReference>
<dbReference type="GO" id="GO:0009228">
    <property type="term" value="P:thiamine biosynthetic process"/>
    <property type="evidence" value="ECO:0007669"/>
    <property type="project" value="UniProtKB-UniRule"/>
</dbReference>
<gene>
    <name evidence="10" type="primary">dxs</name>
    <name evidence="12" type="ordered locus">Calni_0275</name>
</gene>
<evidence type="ECO:0000256" key="1">
    <source>
        <dbReference type="ARBA" id="ARBA00004980"/>
    </source>
</evidence>
<evidence type="ECO:0000256" key="8">
    <source>
        <dbReference type="ARBA" id="ARBA00023052"/>
    </source>
</evidence>
<dbReference type="EMBL" id="CP002347">
    <property type="protein sequence ID" value="ADR18188.1"/>
    <property type="molecule type" value="Genomic_DNA"/>
</dbReference>
<dbReference type="FunFam" id="3.40.50.970:FF:000005">
    <property type="entry name" value="1-deoxy-D-xylulose-5-phosphate synthase"/>
    <property type="match status" value="1"/>
</dbReference>
<comment type="cofactor">
    <cofactor evidence="10">
        <name>thiamine diphosphate</name>
        <dbReference type="ChEBI" id="CHEBI:58937"/>
    </cofactor>
    <text evidence="10">Binds 1 thiamine pyrophosphate per subunit.</text>
</comment>
<keyword evidence="7 10" id="KW-0784">Thiamine biosynthesis</keyword>
<dbReference type="Proteomes" id="UP000007039">
    <property type="component" value="Chromosome"/>
</dbReference>
<dbReference type="GO" id="GO:0019288">
    <property type="term" value="P:isopentenyl diphosphate biosynthetic process, methylerythritol 4-phosphate pathway"/>
    <property type="evidence" value="ECO:0007669"/>
    <property type="project" value="TreeGrafter"/>
</dbReference>
<dbReference type="NCBIfam" id="NF003933">
    <property type="entry name" value="PRK05444.2-2"/>
    <property type="match status" value="1"/>
</dbReference>
<dbReference type="PROSITE" id="PS00801">
    <property type="entry name" value="TRANSKETOLASE_1"/>
    <property type="match status" value="1"/>
</dbReference>
<organism evidence="12 13">
    <name type="scientific">Calditerrivibrio nitroreducens (strain DSM 19672 / NBRC 101217 / Yu37-1)</name>
    <dbReference type="NCBI Taxonomy" id="768670"/>
    <lineage>
        <taxon>Bacteria</taxon>
        <taxon>Pseudomonadati</taxon>
        <taxon>Deferribacterota</taxon>
        <taxon>Deferribacteres</taxon>
        <taxon>Deferribacterales</taxon>
        <taxon>Calditerrivibrionaceae</taxon>
    </lineage>
</organism>
<dbReference type="Gene3D" id="3.40.50.970">
    <property type="match status" value="2"/>
</dbReference>
<dbReference type="HAMAP" id="MF_00315">
    <property type="entry name" value="DXP_synth"/>
    <property type="match status" value="1"/>
</dbReference>
<name>E4TJM6_CALNY</name>
<dbReference type="Gene3D" id="3.40.50.920">
    <property type="match status" value="1"/>
</dbReference>
<keyword evidence="8 10" id="KW-0786">Thiamine pyrophosphate</keyword>
<evidence type="ECO:0000313" key="12">
    <source>
        <dbReference type="EMBL" id="ADR18188.1"/>
    </source>
</evidence>
<feature type="binding site" evidence="10">
    <location>
        <position position="73"/>
    </location>
    <ligand>
        <name>thiamine diphosphate</name>
        <dbReference type="ChEBI" id="CHEBI:58937"/>
    </ligand>
</feature>
<comment type="cofactor">
    <cofactor evidence="10">
        <name>Mg(2+)</name>
        <dbReference type="ChEBI" id="CHEBI:18420"/>
    </cofactor>
    <text evidence="10">Binds 1 Mg(2+) ion per subunit.</text>
</comment>
<dbReference type="UniPathway" id="UPA00064">
    <property type="reaction ID" value="UER00091"/>
</dbReference>
<evidence type="ECO:0000256" key="2">
    <source>
        <dbReference type="ARBA" id="ARBA00011081"/>
    </source>
</evidence>
<dbReference type="InterPro" id="IPR049557">
    <property type="entry name" value="Transketolase_CS"/>
</dbReference>
<comment type="similarity">
    <text evidence="2 10">Belongs to the transketolase family. DXPS subfamily.</text>
</comment>
<dbReference type="NCBIfam" id="TIGR00204">
    <property type="entry name" value="dxs"/>
    <property type="match status" value="1"/>
</dbReference>
<dbReference type="CDD" id="cd07033">
    <property type="entry name" value="TPP_PYR_DXS_TK_like"/>
    <property type="match status" value="1"/>
</dbReference>
<evidence type="ECO:0000256" key="3">
    <source>
        <dbReference type="ARBA" id="ARBA00011738"/>
    </source>
</evidence>
<keyword evidence="6 10" id="KW-0460">Magnesium</keyword>
<feature type="binding site" evidence="10">
    <location>
        <begin position="146"/>
        <end position="147"/>
    </location>
    <ligand>
        <name>thiamine diphosphate</name>
        <dbReference type="ChEBI" id="CHEBI:58937"/>
    </ligand>
</feature>
<dbReference type="InterPro" id="IPR009014">
    <property type="entry name" value="Transketo_C/PFOR_II"/>
</dbReference>
<dbReference type="Pfam" id="PF13292">
    <property type="entry name" value="DXP_synthase_N"/>
    <property type="match status" value="1"/>
</dbReference>
<keyword evidence="5 10" id="KW-0479">Metal-binding</keyword>
<dbReference type="RefSeq" id="WP_013450405.1">
    <property type="nucleotide sequence ID" value="NC_014758.1"/>
</dbReference>
<evidence type="ECO:0000259" key="11">
    <source>
        <dbReference type="SMART" id="SM00861"/>
    </source>
</evidence>
<comment type="pathway">
    <text evidence="1 10">Metabolic intermediate biosynthesis; 1-deoxy-D-xylulose 5-phosphate biosynthesis; 1-deoxy-D-xylulose 5-phosphate from D-glyceraldehyde 3-phosphate and pyruvate: step 1/1.</text>
</comment>
<dbReference type="Pfam" id="PF02780">
    <property type="entry name" value="Transketolase_C"/>
    <property type="match status" value="1"/>
</dbReference>
<reference evidence="12 13" key="1">
    <citation type="journal article" date="2011" name="Stand. Genomic Sci.">
        <title>Complete genome sequence of Calditerrivibrio nitroreducens type strain (Yu37-1).</title>
        <authorList>
            <person name="Pitluck S."/>
            <person name="Sikorski J."/>
            <person name="Zeytun A."/>
            <person name="Lapidus A."/>
            <person name="Nolan M."/>
            <person name="Lucas S."/>
            <person name="Hammon N."/>
            <person name="Deshpande S."/>
            <person name="Cheng J.F."/>
            <person name="Tapia R."/>
            <person name="Han C."/>
            <person name="Goodwin L."/>
            <person name="Liolios K."/>
            <person name="Pagani I."/>
            <person name="Ivanova N."/>
            <person name="Mavromatis K."/>
            <person name="Pati A."/>
            <person name="Chen A."/>
            <person name="Palaniappan K."/>
            <person name="Hauser L."/>
            <person name="Chang Y.J."/>
            <person name="Jeffries C.D."/>
            <person name="Detter J.C."/>
            <person name="Brambilla E."/>
            <person name="Djao O.D."/>
            <person name="Rohde M."/>
            <person name="Spring S."/>
            <person name="Goker M."/>
            <person name="Woyke T."/>
            <person name="Bristow J."/>
            <person name="Eisen J.A."/>
            <person name="Markowitz V."/>
            <person name="Hugenholtz P."/>
            <person name="Kyrpides N.C."/>
            <person name="Klenk H.P."/>
            <person name="Land M."/>
        </authorList>
    </citation>
    <scope>NUCLEOTIDE SEQUENCE [LARGE SCALE GENOMIC DNA]</scope>
    <source>
        <strain evidence="13">DSM 19672 / NBRC 101217 / Yu37-1</strain>
    </source>
</reference>
<evidence type="ECO:0000256" key="5">
    <source>
        <dbReference type="ARBA" id="ARBA00022723"/>
    </source>
</evidence>
<dbReference type="InterPro" id="IPR029061">
    <property type="entry name" value="THDP-binding"/>
</dbReference>
<dbReference type="InterPro" id="IPR020826">
    <property type="entry name" value="Transketolase_BS"/>
</dbReference>